<evidence type="ECO:0000256" key="13">
    <source>
        <dbReference type="ARBA" id="ARBA00048567"/>
    </source>
</evidence>
<evidence type="ECO:0000256" key="3">
    <source>
        <dbReference type="ARBA" id="ARBA00010202"/>
    </source>
</evidence>
<dbReference type="PANTHER" id="PTHR20861">
    <property type="entry name" value="HOMOSERINE/4-DIPHOSPHOCYTIDYL-2-C-METHYL-D-ERYTHRITOL KINASE"/>
    <property type="match status" value="1"/>
</dbReference>
<dbReference type="GO" id="GO:0009423">
    <property type="term" value="P:chorismate biosynthetic process"/>
    <property type="evidence" value="ECO:0007669"/>
    <property type="project" value="UniProtKB-UniRule"/>
</dbReference>
<dbReference type="EMBL" id="AP031322">
    <property type="protein sequence ID" value="BFH72674.1"/>
    <property type="molecule type" value="Genomic_DNA"/>
</dbReference>
<evidence type="ECO:0000256" key="12">
    <source>
        <dbReference type="ARBA" id="ARBA00023141"/>
    </source>
</evidence>
<dbReference type="GO" id="GO:0008652">
    <property type="term" value="P:amino acid biosynthetic process"/>
    <property type="evidence" value="ECO:0007669"/>
    <property type="project" value="UniProtKB-KW"/>
</dbReference>
<dbReference type="HAMAP" id="MF_00370">
    <property type="entry name" value="Shik_kinase_arch"/>
    <property type="match status" value="1"/>
</dbReference>
<gene>
    <name evidence="14" type="primary">aroK</name>
    <name evidence="16" type="ORF">SJAV_06180</name>
</gene>
<sequence length="261" mass="28695">MQTYAGVSVVNALPSWYGSSMAVDLKVNVSIKETNNCEKKYNILIDTILDFFREKFNIPCLDVQISSEIPEKSGLKSSSAVSTALIGEIAKKYGLEIDVPKYSAILSLKAGVSYTGALDDASSAYFGGVAFTYNKEFKILDIMQPPEISILILPRGNRNININLQYLQKYRLVFEEIFRIARKDIIQGMKLNGLLIASILGYETNEIEIALKKGALASGISGNGPSVFAVTKIGEEGPIIDSFSRFGNIILTRPIDYVSRN</sequence>
<dbReference type="PIRSF" id="PIRSF005758">
    <property type="entry name" value="Shikimt_kin_arch"/>
    <property type="match status" value="1"/>
</dbReference>
<keyword evidence="6 14" id="KW-0963">Cytoplasm</keyword>
<evidence type="ECO:0000256" key="10">
    <source>
        <dbReference type="ARBA" id="ARBA00022777"/>
    </source>
</evidence>
<evidence type="ECO:0000256" key="9">
    <source>
        <dbReference type="ARBA" id="ARBA00022741"/>
    </source>
</evidence>
<dbReference type="InterPro" id="IPR036554">
    <property type="entry name" value="GHMP_kinase_C_sf"/>
</dbReference>
<keyword evidence="12 14" id="KW-0057">Aromatic amino acid biosynthesis</keyword>
<dbReference type="GO" id="GO:0009073">
    <property type="term" value="P:aromatic amino acid family biosynthetic process"/>
    <property type="evidence" value="ECO:0007669"/>
    <property type="project" value="UniProtKB-KW"/>
</dbReference>
<comment type="catalytic activity">
    <reaction evidence="13 14">
        <text>shikimate + ATP = 3-phosphoshikimate + ADP + H(+)</text>
        <dbReference type="Rhea" id="RHEA:13121"/>
        <dbReference type="ChEBI" id="CHEBI:15378"/>
        <dbReference type="ChEBI" id="CHEBI:30616"/>
        <dbReference type="ChEBI" id="CHEBI:36208"/>
        <dbReference type="ChEBI" id="CHEBI:145989"/>
        <dbReference type="ChEBI" id="CHEBI:456216"/>
        <dbReference type="EC" id="2.7.1.71"/>
    </reaction>
</comment>
<feature type="domain" description="GHMP kinase N-terminal" evidence="15">
    <location>
        <begin position="47"/>
        <end position="128"/>
    </location>
</feature>
<evidence type="ECO:0000256" key="14">
    <source>
        <dbReference type="HAMAP-Rule" id="MF_00370"/>
    </source>
</evidence>
<dbReference type="Pfam" id="PF00288">
    <property type="entry name" value="GHMP_kinases_N"/>
    <property type="match status" value="1"/>
</dbReference>
<evidence type="ECO:0000256" key="2">
    <source>
        <dbReference type="ARBA" id="ARBA00004842"/>
    </source>
</evidence>
<dbReference type="NCBIfam" id="TIGR01920">
    <property type="entry name" value="Shik_kin_archae"/>
    <property type="match status" value="1"/>
</dbReference>
<evidence type="ECO:0000256" key="4">
    <source>
        <dbReference type="ARBA" id="ARBA00012154"/>
    </source>
</evidence>
<comment type="subcellular location">
    <subcellularLocation>
        <location evidence="1 14">Cytoplasm</location>
    </subcellularLocation>
</comment>
<dbReference type="InterPro" id="IPR020568">
    <property type="entry name" value="Ribosomal_Su5_D2-typ_SF"/>
</dbReference>
<dbReference type="PANTHER" id="PTHR20861:SF3">
    <property type="entry name" value="SHIKIMATE KINASE"/>
    <property type="match status" value="1"/>
</dbReference>
<keyword evidence="7 14" id="KW-0028">Amino-acid biosynthesis</keyword>
<dbReference type="AlphaFoldDB" id="A0AAT9GPQ8"/>
<proteinExistence type="inferred from homology"/>
<feature type="binding site" evidence="14">
    <location>
        <begin position="70"/>
        <end position="80"/>
    </location>
    <ligand>
        <name>ATP</name>
        <dbReference type="ChEBI" id="CHEBI:30616"/>
    </ligand>
</feature>
<dbReference type="Gene3D" id="3.30.230.10">
    <property type="match status" value="1"/>
</dbReference>
<dbReference type="GeneID" id="92353553"/>
<evidence type="ECO:0000256" key="11">
    <source>
        <dbReference type="ARBA" id="ARBA00022840"/>
    </source>
</evidence>
<dbReference type="GO" id="GO:0005524">
    <property type="term" value="F:ATP binding"/>
    <property type="evidence" value="ECO:0007669"/>
    <property type="project" value="UniProtKB-UniRule"/>
</dbReference>
<keyword evidence="11 14" id="KW-0067">ATP-binding</keyword>
<comment type="similarity">
    <text evidence="3 14">Belongs to the GHMP kinase family. Archaeal shikimate kinase subfamily.</text>
</comment>
<accession>A0AAT9GPQ8</accession>
<dbReference type="RefSeq" id="WP_369610878.1">
    <property type="nucleotide sequence ID" value="NZ_AP031322.1"/>
</dbReference>
<evidence type="ECO:0000256" key="6">
    <source>
        <dbReference type="ARBA" id="ARBA00022490"/>
    </source>
</evidence>
<evidence type="ECO:0000256" key="5">
    <source>
        <dbReference type="ARBA" id="ARBA00013853"/>
    </source>
</evidence>
<name>A0AAT9GPQ8_9CREN</name>
<dbReference type="InterPro" id="IPR006204">
    <property type="entry name" value="GHMP_kinase_N_dom"/>
</dbReference>
<dbReference type="GO" id="GO:0004765">
    <property type="term" value="F:shikimate kinase activity"/>
    <property type="evidence" value="ECO:0007669"/>
    <property type="project" value="UniProtKB-UniRule"/>
</dbReference>
<evidence type="ECO:0000256" key="1">
    <source>
        <dbReference type="ARBA" id="ARBA00004496"/>
    </source>
</evidence>
<organism evidence="16">
    <name type="scientific">Sulfurisphaera javensis</name>
    <dbReference type="NCBI Taxonomy" id="2049879"/>
    <lineage>
        <taxon>Archaea</taxon>
        <taxon>Thermoproteota</taxon>
        <taxon>Thermoprotei</taxon>
        <taxon>Sulfolobales</taxon>
        <taxon>Sulfolobaceae</taxon>
        <taxon>Sulfurisphaera</taxon>
    </lineage>
</organism>
<evidence type="ECO:0000256" key="8">
    <source>
        <dbReference type="ARBA" id="ARBA00022679"/>
    </source>
</evidence>
<evidence type="ECO:0000313" key="16">
    <source>
        <dbReference type="EMBL" id="BFH72674.1"/>
    </source>
</evidence>
<keyword evidence="10 14" id="KW-0418">Kinase</keyword>
<dbReference type="SUPFAM" id="SSF55060">
    <property type="entry name" value="GHMP Kinase, C-terminal domain"/>
    <property type="match status" value="1"/>
</dbReference>
<dbReference type="InterPro" id="IPR014721">
    <property type="entry name" value="Ribsml_uS5_D2-typ_fold_subgr"/>
</dbReference>
<keyword evidence="8 14" id="KW-0808">Transferase</keyword>
<dbReference type="KEGG" id="sjv:SJAV_06180"/>
<dbReference type="InterPro" id="IPR010189">
    <property type="entry name" value="SK_arc"/>
</dbReference>
<keyword evidence="9 14" id="KW-0547">Nucleotide-binding</keyword>
<evidence type="ECO:0000259" key="15">
    <source>
        <dbReference type="Pfam" id="PF00288"/>
    </source>
</evidence>
<evidence type="ECO:0000256" key="7">
    <source>
        <dbReference type="ARBA" id="ARBA00022605"/>
    </source>
</evidence>
<dbReference type="GO" id="GO:0005737">
    <property type="term" value="C:cytoplasm"/>
    <property type="evidence" value="ECO:0007669"/>
    <property type="project" value="UniProtKB-SubCell"/>
</dbReference>
<reference evidence="16" key="1">
    <citation type="submission" date="2024-03" db="EMBL/GenBank/DDBJ databases">
        <title>Complete genome sequence of Sulfurisphaera javensis strain KD-1.</title>
        <authorList>
            <person name="Sakai H."/>
            <person name="Nur N."/>
            <person name="Suwanto A."/>
            <person name="Kurosawa N."/>
        </authorList>
    </citation>
    <scope>NUCLEOTIDE SEQUENCE</scope>
    <source>
        <strain evidence="16">KD-1</strain>
    </source>
</reference>
<comment type="pathway">
    <text evidence="2 14">Metabolic intermediate biosynthesis; chorismate biosynthesis; chorismate from D-erythrose 4-phosphate and phosphoenolpyruvate: step 5/7.</text>
</comment>
<dbReference type="EC" id="2.7.1.71" evidence="4 14"/>
<protein>
    <recommendedName>
        <fullName evidence="5 14">Shikimate kinase</fullName>
        <shortName evidence="14">SK</shortName>
        <ecNumber evidence="4 14">2.7.1.71</ecNumber>
    </recommendedName>
</protein>
<dbReference type="SUPFAM" id="SSF54211">
    <property type="entry name" value="Ribosomal protein S5 domain 2-like"/>
    <property type="match status" value="1"/>
</dbReference>